<dbReference type="GO" id="GO:0003700">
    <property type="term" value="F:DNA-binding transcription factor activity"/>
    <property type="evidence" value="ECO:0007669"/>
    <property type="project" value="TreeGrafter"/>
</dbReference>
<dbReference type="PROSITE" id="PS50977">
    <property type="entry name" value="HTH_TETR_2"/>
    <property type="match status" value="1"/>
</dbReference>
<protein>
    <recommendedName>
        <fullName evidence="5">HTH tetR-type domain-containing protein</fullName>
    </recommendedName>
</protein>
<dbReference type="PRINTS" id="PR00455">
    <property type="entry name" value="HTHTETR"/>
</dbReference>
<dbReference type="Gene3D" id="1.10.10.60">
    <property type="entry name" value="Homeodomain-like"/>
    <property type="match status" value="1"/>
</dbReference>
<evidence type="ECO:0000256" key="1">
    <source>
        <dbReference type="ARBA" id="ARBA00023015"/>
    </source>
</evidence>
<dbReference type="SUPFAM" id="SSF46689">
    <property type="entry name" value="Homeodomain-like"/>
    <property type="match status" value="1"/>
</dbReference>
<dbReference type="Proteomes" id="UP000093985">
    <property type="component" value="Unassembled WGS sequence"/>
</dbReference>
<dbReference type="InterPro" id="IPR009057">
    <property type="entry name" value="Homeodomain-like_sf"/>
</dbReference>
<keyword evidence="3" id="KW-0804">Transcription</keyword>
<dbReference type="OrthoDB" id="9796019at2"/>
<reference evidence="7" key="1">
    <citation type="submission" date="2016-06" db="EMBL/GenBank/DDBJ databases">
        <authorList>
            <person name="Sutton G."/>
            <person name="Brinkac L."/>
            <person name="Sanka R."/>
            <person name="Adams M."/>
            <person name="Lau E."/>
            <person name="Mehaffy C."/>
            <person name="Tameris M."/>
            <person name="Hatherill M."/>
            <person name="Hanekom W."/>
            <person name="Mahomed H."/>
            <person name="Mcshane H."/>
        </authorList>
    </citation>
    <scope>NUCLEOTIDE SEQUENCE [LARGE SCALE GENOMIC DNA]</scope>
    <source>
        <strain evidence="7">852014-51077_SCH5608930-a</strain>
    </source>
</reference>
<evidence type="ECO:0000256" key="4">
    <source>
        <dbReference type="PROSITE-ProRule" id="PRU00335"/>
    </source>
</evidence>
<sequence length="194" mass="20992">MRASPRDPSRRNEHSRLAILEASISLIGELGYDNVSIEAIARRAGVGKQTIYRWWPSKGAVVLEAATQSLDPVVAFPDTGDLEADLRVQLTGILEVVTTTGFGAAYRGVVAAGQSDPGLLRAVFDQIIEPNVTAFGARAALAQERGEIRADADVGTLRDVLYGVIEYRMFHAMPIEPRYIDAVLEIAFQGIKPG</sequence>
<comment type="caution">
    <text evidence="6">The sequence shown here is derived from an EMBL/GenBank/DDBJ whole genome shotgun (WGS) entry which is preliminary data.</text>
</comment>
<evidence type="ECO:0000256" key="3">
    <source>
        <dbReference type="ARBA" id="ARBA00023163"/>
    </source>
</evidence>
<dbReference type="InterPro" id="IPR001647">
    <property type="entry name" value="HTH_TetR"/>
</dbReference>
<gene>
    <name evidence="6" type="ORF">A5771_17650</name>
</gene>
<keyword evidence="2 4" id="KW-0238">DNA-binding</keyword>
<organism evidence="6 7">
    <name type="scientific">Mycolicibacter sinensis (strain JDM601)</name>
    <name type="common">Mycobacterium sinense</name>
    <dbReference type="NCBI Taxonomy" id="875328"/>
    <lineage>
        <taxon>Bacteria</taxon>
        <taxon>Bacillati</taxon>
        <taxon>Actinomycetota</taxon>
        <taxon>Actinomycetes</taxon>
        <taxon>Mycobacteriales</taxon>
        <taxon>Mycobacteriaceae</taxon>
        <taxon>Mycolicibacter</taxon>
    </lineage>
</organism>
<evidence type="ECO:0000313" key="6">
    <source>
        <dbReference type="EMBL" id="OBG00897.1"/>
    </source>
</evidence>
<name>A0A1A2E295_MYCSD</name>
<dbReference type="InterPro" id="IPR011075">
    <property type="entry name" value="TetR_C"/>
</dbReference>
<evidence type="ECO:0000259" key="5">
    <source>
        <dbReference type="PROSITE" id="PS50977"/>
    </source>
</evidence>
<dbReference type="Gene3D" id="1.10.357.10">
    <property type="entry name" value="Tetracycline Repressor, domain 2"/>
    <property type="match status" value="1"/>
</dbReference>
<keyword evidence="1" id="KW-0805">Transcription regulation</keyword>
<dbReference type="GO" id="GO:0000976">
    <property type="term" value="F:transcription cis-regulatory region binding"/>
    <property type="evidence" value="ECO:0007669"/>
    <property type="project" value="TreeGrafter"/>
</dbReference>
<dbReference type="SUPFAM" id="SSF48498">
    <property type="entry name" value="Tetracyclin repressor-like, C-terminal domain"/>
    <property type="match status" value="1"/>
</dbReference>
<dbReference type="AlphaFoldDB" id="A0A1A2E295"/>
<evidence type="ECO:0000256" key="2">
    <source>
        <dbReference type="ARBA" id="ARBA00023125"/>
    </source>
</evidence>
<dbReference type="InterPro" id="IPR036271">
    <property type="entry name" value="Tet_transcr_reg_TetR-rel_C_sf"/>
</dbReference>
<feature type="DNA-binding region" description="H-T-H motif" evidence="4">
    <location>
        <begin position="36"/>
        <end position="55"/>
    </location>
</feature>
<dbReference type="PANTHER" id="PTHR30055">
    <property type="entry name" value="HTH-TYPE TRANSCRIPTIONAL REGULATOR RUTR"/>
    <property type="match status" value="1"/>
</dbReference>
<dbReference type="EMBL" id="LZIN01000096">
    <property type="protein sequence ID" value="OBG00897.1"/>
    <property type="molecule type" value="Genomic_DNA"/>
</dbReference>
<dbReference type="RefSeq" id="WP_064856832.1">
    <property type="nucleotide sequence ID" value="NZ_LZIM01000091.1"/>
</dbReference>
<proteinExistence type="predicted"/>
<accession>A0A1A2E295</accession>
<dbReference type="InterPro" id="IPR050109">
    <property type="entry name" value="HTH-type_TetR-like_transc_reg"/>
</dbReference>
<dbReference type="Pfam" id="PF00440">
    <property type="entry name" value="TetR_N"/>
    <property type="match status" value="1"/>
</dbReference>
<dbReference type="PANTHER" id="PTHR30055:SF148">
    <property type="entry name" value="TETR-FAMILY TRANSCRIPTIONAL REGULATOR"/>
    <property type="match status" value="1"/>
</dbReference>
<feature type="domain" description="HTH tetR-type" evidence="5">
    <location>
        <begin position="13"/>
        <end position="73"/>
    </location>
</feature>
<dbReference type="Pfam" id="PF16859">
    <property type="entry name" value="TetR_C_11"/>
    <property type="match status" value="1"/>
</dbReference>
<evidence type="ECO:0000313" key="7">
    <source>
        <dbReference type="Proteomes" id="UP000093985"/>
    </source>
</evidence>